<dbReference type="Pfam" id="PF00069">
    <property type="entry name" value="Pkinase"/>
    <property type="match status" value="1"/>
</dbReference>
<protein>
    <recommendedName>
        <fullName evidence="1">Protein kinase domain-containing protein</fullName>
    </recommendedName>
</protein>
<reference evidence="2" key="1">
    <citation type="journal article" date="2020" name="Stud. Mycol.">
        <title>101 Dothideomycetes genomes: a test case for predicting lifestyles and emergence of pathogens.</title>
        <authorList>
            <person name="Haridas S."/>
            <person name="Albert R."/>
            <person name="Binder M."/>
            <person name="Bloem J."/>
            <person name="Labutti K."/>
            <person name="Salamov A."/>
            <person name="Andreopoulos B."/>
            <person name="Baker S."/>
            <person name="Barry K."/>
            <person name="Bills G."/>
            <person name="Bluhm B."/>
            <person name="Cannon C."/>
            <person name="Castanera R."/>
            <person name="Culley D."/>
            <person name="Daum C."/>
            <person name="Ezra D."/>
            <person name="Gonzalez J."/>
            <person name="Henrissat B."/>
            <person name="Kuo A."/>
            <person name="Liang C."/>
            <person name="Lipzen A."/>
            <person name="Lutzoni F."/>
            <person name="Magnuson J."/>
            <person name="Mondo S."/>
            <person name="Nolan M."/>
            <person name="Ohm R."/>
            <person name="Pangilinan J."/>
            <person name="Park H.-J."/>
            <person name="Ramirez L."/>
            <person name="Alfaro M."/>
            <person name="Sun H."/>
            <person name="Tritt A."/>
            <person name="Yoshinaga Y."/>
            <person name="Zwiers L.-H."/>
            <person name="Turgeon B."/>
            <person name="Goodwin S."/>
            <person name="Spatafora J."/>
            <person name="Crous P."/>
            <person name="Grigoriev I."/>
        </authorList>
    </citation>
    <scope>NUCLEOTIDE SEQUENCE</scope>
    <source>
        <strain evidence="2">CBS 122368</strain>
    </source>
</reference>
<dbReference type="InterPro" id="IPR000719">
    <property type="entry name" value="Prot_kinase_dom"/>
</dbReference>
<sequence>MNIDHEGQEYRVSWSGDWRDSPDLSYFPPVDASVTPIPHSREVDELWTKSYVLRCGADSHIRILNNREGAFPIFKCGMNARQRRLIRDEFSILCYLASHGCPVVRVHPEPLVDDEGIFGFMMEELFEIEVASGQIYAAQITSSIKQIHQNGVIHNDLSPSNLMKNKDGRVTLIDFGHAGYLGDQIPPDKRAPHSNSDWYSVEHDMNALKRLLPDRTDIYSRNGRF</sequence>
<dbReference type="GO" id="GO:0004672">
    <property type="term" value="F:protein kinase activity"/>
    <property type="evidence" value="ECO:0007669"/>
    <property type="project" value="InterPro"/>
</dbReference>
<evidence type="ECO:0000313" key="2">
    <source>
        <dbReference type="EMBL" id="KAF2245123.1"/>
    </source>
</evidence>
<evidence type="ECO:0000313" key="3">
    <source>
        <dbReference type="Proteomes" id="UP000800094"/>
    </source>
</evidence>
<dbReference type="GeneID" id="54580409"/>
<organism evidence="2 3">
    <name type="scientific">Trematosphaeria pertusa</name>
    <dbReference type="NCBI Taxonomy" id="390896"/>
    <lineage>
        <taxon>Eukaryota</taxon>
        <taxon>Fungi</taxon>
        <taxon>Dikarya</taxon>
        <taxon>Ascomycota</taxon>
        <taxon>Pezizomycotina</taxon>
        <taxon>Dothideomycetes</taxon>
        <taxon>Pleosporomycetidae</taxon>
        <taxon>Pleosporales</taxon>
        <taxon>Massarineae</taxon>
        <taxon>Trematosphaeriaceae</taxon>
        <taxon>Trematosphaeria</taxon>
    </lineage>
</organism>
<dbReference type="OrthoDB" id="4062651at2759"/>
<dbReference type="EMBL" id="ML987201">
    <property type="protein sequence ID" value="KAF2245123.1"/>
    <property type="molecule type" value="Genomic_DNA"/>
</dbReference>
<dbReference type="GO" id="GO:0005524">
    <property type="term" value="F:ATP binding"/>
    <property type="evidence" value="ECO:0007669"/>
    <property type="project" value="InterPro"/>
</dbReference>
<dbReference type="AlphaFoldDB" id="A0A6A6I6G2"/>
<accession>A0A6A6I6G2</accession>
<keyword evidence="3" id="KW-1185">Reference proteome</keyword>
<name>A0A6A6I6G2_9PLEO</name>
<dbReference type="Proteomes" id="UP000800094">
    <property type="component" value="Unassembled WGS sequence"/>
</dbReference>
<dbReference type="SUPFAM" id="SSF56112">
    <property type="entry name" value="Protein kinase-like (PK-like)"/>
    <property type="match status" value="1"/>
</dbReference>
<evidence type="ECO:0000259" key="1">
    <source>
        <dbReference type="PROSITE" id="PS50011"/>
    </source>
</evidence>
<dbReference type="InterPro" id="IPR011009">
    <property type="entry name" value="Kinase-like_dom_sf"/>
</dbReference>
<proteinExistence type="predicted"/>
<gene>
    <name evidence="2" type="ORF">BU26DRAFT_508460</name>
</gene>
<dbReference type="Gene3D" id="1.10.510.10">
    <property type="entry name" value="Transferase(Phosphotransferase) domain 1"/>
    <property type="match status" value="1"/>
</dbReference>
<feature type="domain" description="Protein kinase" evidence="1">
    <location>
        <begin position="47"/>
        <end position="225"/>
    </location>
</feature>
<dbReference type="RefSeq" id="XP_033680127.1">
    <property type="nucleotide sequence ID" value="XM_033827079.1"/>
</dbReference>
<dbReference type="PROSITE" id="PS50011">
    <property type="entry name" value="PROTEIN_KINASE_DOM"/>
    <property type="match status" value="1"/>
</dbReference>